<feature type="non-terminal residue" evidence="7">
    <location>
        <position position="144"/>
    </location>
</feature>
<name>A0A2Z6MKX8_TRISU</name>
<dbReference type="Gene3D" id="3.20.20.70">
    <property type="entry name" value="Aldolase class I"/>
    <property type="match status" value="2"/>
</dbReference>
<evidence type="ECO:0000256" key="4">
    <source>
        <dbReference type="ARBA" id="ARBA00022643"/>
    </source>
</evidence>
<dbReference type="PANTHER" id="PTHR22893">
    <property type="entry name" value="NADH OXIDOREDUCTASE-RELATED"/>
    <property type="match status" value="1"/>
</dbReference>
<dbReference type="Pfam" id="PF00724">
    <property type="entry name" value="Oxidored_FMN"/>
    <property type="match status" value="1"/>
</dbReference>
<dbReference type="OrthoDB" id="1663137at2759"/>
<dbReference type="PANTHER" id="PTHR22893:SF112">
    <property type="entry name" value="12-OXOPHYTODIENOATE REDUCTASE 3"/>
    <property type="match status" value="1"/>
</dbReference>
<dbReference type="Proteomes" id="UP000242715">
    <property type="component" value="Unassembled WGS sequence"/>
</dbReference>
<accession>A0A2Z6MKX8</accession>
<evidence type="ECO:0000259" key="6">
    <source>
        <dbReference type="Pfam" id="PF00724"/>
    </source>
</evidence>
<evidence type="ECO:0000256" key="2">
    <source>
        <dbReference type="ARBA" id="ARBA00005979"/>
    </source>
</evidence>
<keyword evidence="3" id="KW-0285">Flavoprotein</keyword>
<comment type="cofactor">
    <cofactor evidence="1">
        <name>FMN</name>
        <dbReference type="ChEBI" id="CHEBI:58210"/>
    </cofactor>
</comment>
<dbReference type="GO" id="GO:0031408">
    <property type="term" value="P:oxylipin biosynthetic process"/>
    <property type="evidence" value="ECO:0007669"/>
    <property type="project" value="TreeGrafter"/>
</dbReference>
<evidence type="ECO:0000313" key="8">
    <source>
        <dbReference type="Proteomes" id="UP000242715"/>
    </source>
</evidence>
<dbReference type="GO" id="GO:0005777">
    <property type="term" value="C:peroxisome"/>
    <property type="evidence" value="ECO:0007669"/>
    <property type="project" value="TreeGrafter"/>
</dbReference>
<dbReference type="GO" id="GO:0016629">
    <property type="term" value="F:12-oxophytodienoate reductase activity"/>
    <property type="evidence" value="ECO:0007669"/>
    <property type="project" value="TreeGrafter"/>
</dbReference>
<organism evidence="7 8">
    <name type="scientific">Trifolium subterraneum</name>
    <name type="common">Subterranean clover</name>
    <dbReference type="NCBI Taxonomy" id="3900"/>
    <lineage>
        <taxon>Eukaryota</taxon>
        <taxon>Viridiplantae</taxon>
        <taxon>Streptophyta</taxon>
        <taxon>Embryophyta</taxon>
        <taxon>Tracheophyta</taxon>
        <taxon>Spermatophyta</taxon>
        <taxon>Magnoliopsida</taxon>
        <taxon>eudicotyledons</taxon>
        <taxon>Gunneridae</taxon>
        <taxon>Pentapetalae</taxon>
        <taxon>rosids</taxon>
        <taxon>fabids</taxon>
        <taxon>Fabales</taxon>
        <taxon>Fabaceae</taxon>
        <taxon>Papilionoideae</taxon>
        <taxon>50 kb inversion clade</taxon>
        <taxon>NPAAA clade</taxon>
        <taxon>Hologalegina</taxon>
        <taxon>IRL clade</taxon>
        <taxon>Trifolieae</taxon>
        <taxon>Trifolium</taxon>
    </lineage>
</organism>
<comment type="similarity">
    <text evidence="2">Belongs to the NADH:flavin oxidoreductase/NADH oxidase family.</text>
</comment>
<evidence type="ECO:0000256" key="1">
    <source>
        <dbReference type="ARBA" id="ARBA00001917"/>
    </source>
</evidence>
<sequence>MADNSSNSTTQGGNNTTLFSPYKIANFNFSHRVVLAPMTRCRALNEIPNEAHAEYYGQRSSPGGFLITEGTSISPTAQGWRDLVYQPGGAAPISSTTKPLSKRWRVLLPDGSYGAYPEPRALTTSEIPEIVQHYRQSAINAIRA</sequence>
<proteinExistence type="inferred from homology"/>
<dbReference type="SUPFAM" id="SSF51395">
    <property type="entry name" value="FMN-linked oxidoreductases"/>
    <property type="match status" value="1"/>
</dbReference>
<dbReference type="GO" id="GO:0009695">
    <property type="term" value="P:jasmonic acid biosynthetic process"/>
    <property type="evidence" value="ECO:0007669"/>
    <property type="project" value="TreeGrafter"/>
</dbReference>
<gene>
    <name evidence="7" type="ORF">TSUD_206430</name>
</gene>
<evidence type="ECO:0000256" key="5">
    <source>
        <dbReference type="ARBA" id="ARBA00022857"/>
    </source>
</evidence>
<dbReference type="InterPro" id="IPR013785">
    <property type="entry name" value="Aldolase_TIM"/>
</dbReference>
<dbReference type="InterPro" id="IPR045247">
    <property type="entry name" value="Oye-like"/>
</dbReference>
<evidence type="ECO:0000256" key="3">
    <source>
        <dbReference type="ARBA" id="ARBA00022630"/>
    </source>
</evidence>
<dbReference type="EMBL" id="DF973518">
    <property type="protein sequence ID" value="GAU33184.1"/>
    <property type="molecule type" value="Genomic_DNA"/>
</dbReference>
<feature type="domain" description="NADH:flavin oxidoreductase/NADH oxidase N-terminal" evidence="6">
    <location>
        <begin position="18"/>
        <end position="81"/>
    </location>
</feature>
<keyword evidence="5" id="KW-0521">NADP</keyword>
<dbReference type="GO" id="GO:0010181">
    <property type="term" value="F:FMN binding"/>
    <property type="evidence" value="ECO:0007669"/>
    <property type="project" value="InterPro"/>
</dbReference>
<keyword evidence="8" id="KW-1185">Reference proteome</keyword>
<evidence type="ECO:0000313" key="7">
    <source>
        <dbReference type="EMBL" id="GAU33184.1"/>
    </source>
</evidence>
<dbReference type="InterPro" id="IPR001155">
    <property type="entry name" value="OxRdtase_FMN_N"/>
</dbReference>
<dbReference type="AlphaFoldDB" id="A0A2Z6MKX8"/>
<keyword evidence="4" id="KW-0288">FMN</keyword>
<protein>
    <recommendedName>
        <fullName evidence="6">NADH:flavin oxidoreductase/NADH oxidase N-terminal domain-containing protein</fullName>
    </recommendedName>
</protein>
<reference evidence="8" key="1">
    <citation type="journal article" date="2017" name="Front. Plant Sci.">
        <title>Climate Clever Clovers: New Paradigm to Reduce the Environmental Footprint of Ruminants by Breeding Low Methanogenic Forages Utilizing Haplotype Variation.</title>
        <authorList>
            <person name="Kaur P."/>
            <person name="Appels R."/>
            <person name="Bayer P.E."/>
            <person name="Keeble-Gagnere G."/>
            <person name="Wang J."/>
            <person name="Hirakawa H."/>
            <person name="Shirasawa K."/>
            <person name="Vercoe P."/>
            <person name="Stefanova K."/>
            <person name="Durmic Z."/>
            <person name="Nichols P."/>
            <person name="Revell C."/>
            <person name="Isobe S.N."/>
            <person name="Edwards D."/>
            <person name="Erskine W."/>
        </authorList>
    </citation>
    <scope>NUCLEOTIDE SEQUENCE [LARGE SCALE GENOMIC DNA]</scope>
    <source>
        <strain evidence="8">cv. Daliak</strain>
    </source>
</reference>